<evidence type="ECO:0000313" key="1">
    <source>
        <dbReference type="EMBL" id="QDY69463.1"/>
    </source>
</evidence>
<accession>A0A5B8IVI2</accession>
<keyword evidence="2" id="KW-1185">Reference proteome</keyword>
<protein>
    <submittedName>
        <fullName evidence="1">Transposase</fullName>
    </submittedName>
</protein>
<dbReference type="Proteomes" id="UP000318483">
    <property type="component" value="Chromosome"/>
</dbReference>
<name>A0A5B8IVI2_9RHOB</name>
<dbReference type="AlphaFoldDB" id="A0A5B8IVI2"/>
<sequence length="91" mass="11071">MARWHVWSILIWRRRDGRLKPDTPEFHRTPRVDDRHVPSMMIFINRDDLYRRDAPKEYGPHNTLYKRWSDRDHVGRLIDHPFCGPFTSTAT</sequence>
<proteinExistence type="predicted"/>
<dbReference type="KEGG" id="lit:FPZ52_07360"/>
<gene>
    <name evidence="1" type="ORF">FPZ52_07360</name>
</gene>
<dbReference type="OrthoDB" id="32553at2"/>
<organism evidence="1 2">
    <name type="scientific">Qingshengfaniella alkalisoli</name>
    <dbReference type="NCBI Taxonomy" id="2599296"/>
    <lineage>
        <taxon>Bacteria</taxon>
        <taxon>Pseudomonadati</taxon>
        <taxon>Pseudomonadota</taxon>
        <taxon>Alphaproteobacteria</taxon>
        <taxon>Rhodobacterales</taxon>
        <taxon>Paracoccaceae</taxon>
        <taxon>Qingshengfaniella</taxon>
    </lineage>
</organism>
<reference evidence="1 2" key="1">
    <citation type="submission" date="2019-07" db="EMBL/GenBank/DDBJ databases">
        <title>Litoreibacter alkalisoli sp. nov., isolated from saline-alkaline soil.</title>
        <authorList>
            <person name="Wang S."/>
            <person name="Xu L."/>
            <person name="Xing Y.-T."/>
            <person name="Sun J.-Q."/>
        </authorList>
    </citation>
    <scope>NUCLEOTIDE SEQUENCE [LARGE SCALE GENOMIC DNA]</scope>
    <source>
        <strain evidence="1 2">LN3S51</strain>
    </source>
</reference>
<evidence type="ECO:0000313" key="2">
    <source>
        <dbReference type="Proteomes" id="UP000318483"/>
    </source>
</evidence>
<dbReference type="EMBL" id="CP042261">
    <property type="protein sequence ID" value="QDY69463.1"/>
    <property type="molecule type" value="Genomic_DNA"/>
</dbReference>